<protein>
    <submittedName>
        <fullName evidence="6">C6 transcription factor</fullName>
    </submittedName>
</protein>
<dbReference type="Proteomes" id="UP000094526">
    <property type="component" value="Unassembled WGS sequence"/>
</dbReference>
<evidence type="ECO:0000256" key="4">
    <source>
        <dbReference type="ARBA" id="ARBA00023242"/>
    </source>
</evidence>
<dbReference type="VEuPathDB" id="FungiDB:CLCR_08480"/>
<gene>
    <name evidence="6" type="ORF">CLCR_08480</name>
</gene>
<dbReference type="GO" id="GO:0000981">
    <property type="term" value="F:DNA-binding transcription factor activity, RNA polymerase II-specific"/>
    <property type="evidence" value="ECO:0007669"/>
    <property type="project" value="InterPro"/>
</dbReference>
<feature type="domain" description="Zn(2)-C6 fungal-type" evidence="5">
    <location>
        <begin position="5"/>
        <end position="67"/>
    </location>
</feature>
<dbReference type="PANTHER" id="PTHR38791:SF1">
    <property type="entry name" value="TRANSCRIPTION FACTOR, PUTATIVE-RELATED"/>
    <property type="match status" value="1"/>
</dbReference>
<dbReference type="VEuPathDB" id="FungiDB:G647_06066"/>
<keyword evidence="2" id="KW-0238">DNA-binding</keyword>
<dbReference type="InterPro" id="IPR001138">
    <property type="entry name" value="Zn2Cys6_DnaBD"/>
</dbReference>
<dbReference type="PANTHER" id="PTHR38791">
    <property type="entry name" value="ZN(II)2CYS6 TRANSCRIPTION FACTOR (EUROFUNG)-RELATED-RELATED"/>
    <property type="match status" value="1"/>
</dbReference>
<dbReference type="InterPro" id="IPR053175">
    <property type="entry name" value="DHMBA_Reg_Transcription_Factor"/>
</dbReference>
<evidence type="ECO:0000256" key="2">
    <source>
        <dbReference type="ARBA" id="ARBA00023125"/>
    </source>
</evidence>
<dbReference type="STRING" id="86049.A0A1C1CU89"/>
<evidence type="ECO:0000259" key="5">
    <source>
        <dbReference type="SMART" id="SM00066"/>
    </source>
</evidence>
<proteinExistence type="predicted"/>
<keyword evidence="1" id="KW-0805">Transcription regulation</keyword>
<keyword evidence="4" id="KW-0539">Nucleus</keyword>
<dbReference type="EMBL" id="LGRB01000009">
    <property type="protein sequence ID" value="OCT52071.1"/>
    <property type="molecule type" value="Genomic_DNA"/>
</dbReference>
<dbReference type="AlphaFoldDB" id="A0A1C1CU89"/>
<evidence type="ECO:0000313" key="6">
    <source>
        <dbReference type="EMBL" id="OCT52071.1"/>
    </source>
</evidence>
<dbReference type="Gene3D" id="4.10.240.10">
    <property type="entry name" value="Zn(2)-C6 fungal-type DNA-binding domain"/>
    <property type="match status" value="1"/>
</dbReference>
<dbReference type="InterPro" id="IPR036864">
    <property type="entry name" value="Zn2-C6_fun-type_DNA-bd_sf"/>
</dbReference>
<comment type="caution">
    <text evidence="6">The sequence shown here is derived from an EMBL/GenBank/DDBJ whole genome shotgun (WGS) entry which is preliminary data.</text>
</comment>
<sequence length="498" mass="54975">MVYNGKPSKACVHCRRRKLRVLLHIPDAPDALSLTISQCDLRKEACGQCVRAGLTCTGYRDPGQLRIQDESESTRQRALGLKSRLSTSPIHVPLEEMARAAFFSHYVHGFSTTYDVLELMSRQSGLDKHLAASVDAVSLAFFTFQYDAVSALKPAREKYLSALPLVKAALGAPEFLASNSTLLAVLLLDLFEKITNRSPISSESWMSHVRGALALARLRDPAQLDTYIGLRLSVRLFTNMLISCVAANALIPPALIKLRTELQAHMHRDDPKWRVSGLVMKYANFRGALQGGLLAHAEILKSAKKLDGEFSSLARDLPPCWISQRVALHKPSSAVLEQYYDVYPDHFTAQTCNVIRMMRILLNDLIRHTYLKTVAASGYPDPQALNVGFASHIIDSMAKEICAAGPQFSGIAEAHNRASNASPSRRMHCYTLLFPFYVAALSASPKTGVRDWVIQRLRAMATDLGIKNAVSVAEMLERRDGTSPWSVYAILGSYAFAA</sequence>
<name>A0A1C1CU89_9EURO</name>
<organism evidence="6 7">
    <name type="scientific">Cladophialophora carrionii</name>
    <dbReference type="NCBI Taxonomy" id="86049"/>
    <lineage>
        <taxon>Eukaryota</taxon>
        <taxon>Fungi</taxon>
        <taxon>Dikarya</taxon>
        <taxon>Ascomycota</taxon>
        <taxon>Pezizomycotina</taxon>
        <taxon>Eurotiomycetes</taxon>
        <taxon>Chaetothyriomycetidae</taxon>
        <taxon>Chaetothyriales</taxon>
        <taxon>Herpotrichiellaceae</taxon>
        <taxon>Cladophialophora</taxon>
    </lineage>
</organism>
<dbReference type="SMART" id="SM00066">
    <property type="entry name" value="GAL4"/>
    <property type="match status" value="1"/>
</dbReference>
<dbReference type="OrthoDB" id="5429770at2759"/>
<accession>A0A1C1CU89</accession>
<evidence type="ECO:0000256" key="3">
    <source>
        <dbReference type="ARBA" id="ARBA00023163"/>
    </source>
</evidence>
<dbReference type="eggNOG" id="ENOG502SKED">
    <property type="taxonomic scope" value="Eukaryota"/>
</dbReference>
<keyword evidence="3" id="KW-0804">Transcription</keyword>
<evidence type="ECO:0000256" key="1">
    <source>
        <dbReference type="ARBA" id="ARBA00023015"/>
    </source>
</evidence>
<keyword evidence="7" id="KW-1185">Reference proteome</keyword>
<dbReference type="CDD" id="cd00067">
    <property type="entry name" value="GAL4"/>
    <property type="match status" value="1"/>
</dbReference>
<reference evidence="7" key="1">
    <citation type="submission" date="2015-07" db="EMBL/GenBank/DDBJ databases">
        <authorList>
            <person name="Teixeira M.M."/>
            <person name="Souza R.C."/>
            <person name="Almeida L.G."/>
            <person name="Vicente V.A."/>
            <person name="de Hoog S."/>
            <person name="Bocca A.L."/>
            <person name="de Almeida S.R."/>
            <person name="Vasconcelos A.T."/>
            <person name="Felipe M.S."/>
        </authorList>
    </citation>
    <scope>NUCLEOTIDE SEQUENCE [LARGE SCALE GENOMIC DNA]</scope>
    <source>
        <strain evidence="7">KSF</strain>
    </source>
</reference>
<dbReference type="GO" id="GO:0003677">
    <property type="term" value="F:DNA binding"/>
    <property type="evidence" value="ECO:0007669"/>
    <property type="project" value="UniProtKB-KW"/>
</dbReference>
<evidence type="ECO:0000313" key="7">
    <source>
        <dbReference type="Proteomes" id="UP000094526"/>
    </source>
</evidence>
<dbReference type="GO" id="GO:0008270">
    <property type="term" value="F:zinc ion binding"/>
    <property type="evidence" value="ECO:0007669"/>
    <property type="project" value="InterPro"/>
</dbReference>